<keyword evidence="4" id="KW-1185">Reference proteome</keyword>
<accession>A0ABP8ZW63</accession>
<sequence length="105" mass="11612">MRTSPGWIGSILSVIVNDLHLPRPGVGPHEADPPLVVDPERVNLDHTEVEITSKRGSAVLMSKDEYDSLVETSYLLRSPENARRLLSALASARDGEIEEHDFLEP</sequence>
<evidence type="ECO:0000256" key="1">
    <source>
        <dbReference type="ARBA" id="ARBA00009981"/>
    </source>
</evidence>
<dbReference type="Pfam" id="PF02604">
    <property type="entry name" value="PhdYeFM_antitox"/>
    <property type="match status" value="1"/>
</dbReference>
<proteinExistence type="inferred from homology"/>
<dbReference type="Gene3D" id="3.40.1620.10">
    <property type="entry name" value="YefM-like domain"/>
    <property type="match status" value="1"/>
</dbReference>
<dbReference type="InterPro" id="IPR036165">
    <property type="entry name" value="YefM-like_sf"/>
</dbReference>
<comment type="function">
    <text evidence="2">Antitoxin component of a type II toxin-antitoxin (TA) system.</text>
</comment>
<evidence type="ECO:0000313" key="4">
    <source>
        <dbReference type="Proteomes" id="UP001501645"/>
    </source>
</evidence>
<comment type="similarity">
    <text evidence="1 2">Belongs to the phD/YefM antitoxin family.</text>
</comment>
<dbReference type="Proteomes" id="UP001501645">
    <property type="component" value="Unassembled WGS sequence"/>
</dbReference>
<evidence type="ECO:0000256" key="2">
    <source>
        <dbReference type="RuleBase" id="RU362080"/>
    </source>
</evidence>
<dbReference type="InterPro" id="IPR006442">
    <property type="entry name" value="Antitoxin_Phd/YefM"/>
</dbReference>
<dbReference type="EMBL" id="BAABKO010000001">
    <property type="protein sequence ID" value="GAA4767645.1"/>
    <property type="molecule type" value="Genomic_DNA"/>
</dbReference>
<comment type="caution">
    <text evidence="3">The sequence shown here is derived from an EMBL/GenBank/DDBJ whole genome shotgun (WGS) entry which is preliminary data.</text>
</comment>
<dbReference type="Gene3D" id="1.10.1220.170">
    <property type="match status" value="1"/>
</dbReference>
<organism evidence="3 4">
    <name type="scientific">Microbacterium gilvum</name>
    <dbReference type="NCBI Taxonomy" id="1336204"/>
    <lineage>
        <taxon>Bacteria</taxon>
        <taxon>Bacillati</taxon>
        <taxon>Actinomycetota</taxon>
        <taxon>Actinomycetes</taxon>
        <taxon>Micrococcales</taxon>
        <taxon>Microbacteriaceae</taxon>
        <taxon>Microbacterium</taxon>
    </lineage>
</organism>
<dbReference type="NCBIfam" id="TIGR01552">
    <property type="entry name" value="phd_fam"/>
    <property type="match status" value="1"/>
</dbReference>
<gene>
    <name evidence="3" type="ORF">GCM10023351_08850</name>
</gene>
<dbReference type="SUPFAM" id="SSF143120">
    <property type="entry name" value="YefM-like"/>
    <property type="match status" value="1"/>
</dbReference>
<evidence type="ECO:0000313" key="3">
    <source>
        <dbReference type="EMBL" id="GAA4767645.1"/>
    </source>
</evidence>
<protein>
    <recommendedName>
        <fullName evidence="2">Antitoxin</fullName>
    </recommendedName>
</protein>
<reference evidence="4" key="1">
    <citation type="journal article" date="2019" name="Int. J. Syst. Evol. Microbiol.">
        <title>The Global Catalogue of Microorganisms (GCM) 10K type strain sequencing project: providing services to taxonomists for standard genome sequencing and annotation.</title>
        <authorList>
            <consortium name="The Broad Institute Genomics Platform"/>
            <consortium name="The Broad Institute Genome Sequencing Center for Infectious Disease"/>
            <person name="Wu L."/>
            <person name="Ma J."/>
        </authorList>
    </citation>
    <scope>NUCLEOTIDE SEQUENCE [LARGE SCALE GENOMIC DNA]</scope>
    <source>
        <strain evidence="4">JCM 18537</strain>
    </source>
</reference>
<name>A0ABP8ZW63_9MICO</name>